<keyword evidence="4 7" id="KW-0833">Ubl conjugation pathway</keyword>
<protein>
    <recommendedName>
        <fullName evidence="1">E2 ubiquitin-conjugating enzyme</fullName>
        <ecNumber evidence="1">2.3.2.23</ecNumber>
    </recommendedName>
</protein>
<dbReference type="SUPFAM" id="SSF54495">
    <property type="entry name" value="UBC-like"/>
    <property type="match status" value="1"/>
</dbReference>
<dbReference type="InterPro" id="IPR050113">
    <property type="entry name" value="Ub_conjugating_enzyme"/>
</dbReference>
<keyword evidence="5 7" id="KW-0067">ATP-binding</keyword>
<dbReference type="PROSITE" id="PS00183">
    <property type="entry name" value="UBC_1"/>
    <property type="match status" value="1"/>
</dbReference>
<dbReference type="PROSITE" id="PS50127">
    <property type="entry name" value="UBC_2"/>
    <property type="match status" value="1"/>
</dbReference>
<evidence type="ECO:0000256" key="1">
    <source>
        <dbReference type="ARBA" id="ARBA00012486"/>
    </source>
</evidence>
<evidence type="ECO:0000256" key="3">
    <source>
        <dbReference type="ARBA" id="ARBA00022741"/>
    </source>
</evidence>
<keyword evidence="2" id="KW-0808">Transferase</keyword>
<evidence type="ECO:0000256" key="4">
    <source>
        <dbReference type="ARBA" id="ARBA00022786"/>
    </source>
</evidence>
<dbReference type="SMART" id="SM00212">
    <property type="entry name" value="UBCc"/>
    <property type="match status" value="1"/>
</dbReference>
<dbReference type="InterPro" id="IPR000608">
    <property type="entry name" value="UBC"/>
</dbReference>
<feature type="active site" description="Glycyl thioester intermediate" evidence="6">
    <location>
        <position position="88"/>
    </location>
</feature>
<evidence type="ECO:0000313" key="9">
    <source>
        <dbReference type="EMBL" id="CAE0783996.1"/>
    </source>
</evidence>
<evidence type="ECO:0000256" key="5">
    <source>
        <dbReference type="ARBA" id="ARBA00022840"/>
    </source>
</evidence>
<comment type="similarity">
    <text evidence="7">Belongs to the ubiquitin-conjugating enzyme family.</text>
</comment>
<accession>A0A7S4FAF6</accession>
<evidence type="ECO:0000259" key="8">
    <source>
        <dbReference type="PROSITE" id="PS50127"/>
    </source>
</evidence>
<dbReference type="AlphaFoldDB" id="A0A7S4FAF6"/>
<dbReference type="GO" id="GO:0061631">
    <property type="term" value="F:ubiquitin conjugating enzyme activity"/>
    <property type="evidence" value="ECO:0007669"/>
    <property type="project" value="UniProtKB-EC"/>
</dbReference>
<evidence type="ECO:0000256" key="2">
    <source>
        <dbReference type="ARBA" id="ARBA00022679"/>
    </source>
</evidence>
<sequence>MTHVGHLRLKKELNMMYREPPPGISAWANEEDSSELEAVIEGADDTPYAKGRFRLKINIPPRYPFEPPKVHFVTPIYHPNIDSAGRICLDILNMPPKGAWKPSLNVSTMLSSIQLLMSHPNADDGLMLDITHEYMHNFAQFERKAAEHTLKHARTNAAAAEGQLETVPGQLGTGAIADIGSAALAGSASVSGASDSQHCDAKRPRLD</sequence>
<keyword evidence="3 7" id="KW-0547">Nucleotide-binding</keyword>
<dbReference type="EC" id="2.3.2.23" evidence="1"/>
<proteinExistence type="inferred from homology"/>
<dbReference type="PANTHER" id="PTHR24067">
    <property type="entry name" value="UBIQUITIN-CONJUGATING ENZYME E2"/>
    <property type="match status" value="1"/>
</dbReference>
<dbReference type="Gene3D" id="3.10.110.10">
    <property type="entry name" value="Ubiquitin Conjugating Enzyme"/>
    <property type="match status" value="1"/>
</dbReference>
<name>A0A7S4FAF6_CHRCT</name>
<evidence type="ECO:0000256" key="7">
    <source>
        <dbReference type="RuleBase" id="RU362109"/>
    </source>
</evidence>
<dbReference type="EMBL" id="HBIZ01058415">
    <property type="protein sequence ID" value="CAE0783996.1"/>
    <property type="molecule type" value="Transcribed_RNA"/>
</dbReference>
<dbReference type="GO" id="GO:0005524">
    <property type="term" value="F:ATP binding"/>
    <property type="evidence" value="ECO:0007669"/>
    <property type="project" value="UniProtKB-UniRule"/>
</dbReference>
<dbReference type="InterPro" id="IPR016135">
    <property type="entry name" value="UBQ-conjugating_enzyme/RWD"/>
</dbReference>
<organism evidence="9">
    <name type="scientific">Chrysotila carterae</name>
    <name type="common">Marine alga</name>
    <name type="synonym">Syracosphaera carterae</name>
    <dbReference type="NCBI Taxonomy" id="13221"/>
    <lineage>
        <taxon>Eukaryota</taxon>
        <taxon>Haptista</taxon>
        <taxon>Haptophyta</taxon>
        <taxon>Prymnesiophyceae</taxon>
        <taxon>Isochrysidales</taxon>
        <taxon>Isochrysidaceae</taxon>
        <taxon>Chrysotila</taxon>
    </lineage>
</organism>
<dbReference type="InterPro" id="IPR023313">
    <property type="entry name" value="UBQ-conjugating_AS"/>
</dbReference>
<dbReference type="FunFam" id="3.10.110.10:FF:000041">
    <property type="entry name" value="Ubiquitin-conjugating enzyme E2 T"/>
    <property type="match status" value="1"/>
</dbReference>
<reference evidence="9" key="1">
    <citation type="submission" date="2021-01" db="EMBL/GenBank/DDBJ databases">
        <authorList>
            <person name="Corre E."/>
            <person name="Pelletier E."/>
            <person name="Niang G."/>
            <person name="Scheremetjew M."/>
            <person name="Finn R."/>
            <person name="Kale V."/>
            <person name="Holt S."/>
            <person name="Cochrane G."/>
            <person name="Meng A."/>
            <person name="Brown T."/>
            <person name="Cohen L."/>
        </authorList>
    </citation>
    <scope>NUCLEOTIDE SEQUENCE</scope>
    <source>
        <strain evidence="9">CCMP645</strain>
    </source>
</reference>
<evidence type="ECO:0000256" key="6">
    <source>
        <dbReference type="PROSITE-ProRule" id="PRU10133"/>
    </source>
</evidence>
<feature type="domain" description="UBC core" evidence="8">
    <location>
        <begin position="4"/>
        <end position="154"/>
    </location>
</feature>
<dbReference type="CDD" id="cd23805">
    <property type="entry name" value="UBCc_UBE2T"/>
    <property type="match status" value="1"/>
</dbReference>
<dbReference type="Pfam" id="PF00179">
    <property type="entry name" value="UQ_con"/>
    <property type="match status" value="1"/>
</dbReference>
<gene>
    <name evidence="9" type="ORF">PCAR00345_LOCUS36700</name>
</gene>